<proteinExistence type="predicted"/>
<reference evidence="2 3" key="1">
    <citation type="journal article" date="2013" name="Genome Announc.">
        <title>Draft Genome Sequence of a Hexachlorocyclohexane-Degrading Bacterium, Sphingobium baderi Strain LL03T.</title>
        <authorList>
            <person name="Kaur J."/>
            <person name="Verma H."/>
            <person name="Tripathi C."/>
            <person name="Khurana J.P."/>
            <person name="Lal R."/>
        </authorList>
    </citation>
    <scope>NUCLEOTIDE SEQUENCE [LARGE SCALE GENOMIC DNA]</scope>
    <source>
        <strain evidence="2 3">LL03</strain>
    </source>
</reference>
<dbReference type="EMBL" id="ATIB01000017">
    <property type="protein sequence ID" value="EQB06214.1"/>
    <property type="molecule type" value="Genomic_DNA"/>
</dbReference>
<comment type="caution">
    <text evidence="2">The sequence shown here is derived from an EMBL/GenBank/DDBJ whole genome shotgun (WGS) entry which is preliminary data.</text>
</comment>
<keyword evidence="1" id="KW-0812">Transmembrane</keyword>
<organism evidence="2 3">
    <name type="scientific">Sphingobium baderi LL03</name>
    <dbReference type="NCBI Taxonomy" id="1114964"/>
    <lineage>
        <taxon>Bacteria</taxon>
        <taxon>Pseudomonadati</taxon>
        <taxon>Pseudomonadota</taxon>
        <taxon>Alphaproteobacteria</taxon>
        <taxon>Sphingomonadales</taxon>
        <taxon>Sphingomonadaceae</taxon>
        <taxon>Sphingobium</taxon>
    </lineage>
</organism>
<dbReference type="AlphaFoldDB" id="T0I9C9"/>
<evidence type="ECO:0000256" key="1">
    <source>
        <dbReference type="SAM" id="Phobius"/>
    </source>
</evidence>
<feature type="transmembrane region" description="Helical" evidence="1">
    <location>
        <begin position="7"/>
        <end position="26"/>
    </location>
</feature>
<name>T0I9C9_9SPHN</name>
<keyword evidence="1" id="KW-1133">Transmembrane helix</keyword>
<sequence length="29" mass="2984">MTDIVMACAFMVVGVLVGIVILFGVAEGK</sequence>
<gene>
    <name evidence="2" type="ORF">L485_00875</name>
</gene>
<evidence type="ECO:0000313" key="2">
    <source>
        <dbReference type="EMBL" id="EQB06214.1"/>
    </source>
</evidence>
<protein>
    <submittedName>
        <fullName evidence="2">Uncharacterized protein</fullName>
    </submittedName>
</protein>
<dbReference type="PATRIC" id="fig|1114964.3.peg.153"/>
<keyword evidence="1" id="KW-0472">Membrane</keyword>
<dbReference type="Proteomes" id="UP000015524">
    <property type="component" value="Unassembled WGS sequence"/>
</dbReference>
<keyword evidence="3" id="KW-1185">Reference proteome</keyword>
<accession>T0I9C9</accession>
<evidence type="ECO:0000313" key="3">
    <source>
        <dbReference type="Proteomes" id="UP000015524"/>
    </source>
</evidence>